<gene>
    <name evidence="4" type="ORF">NX782_24630</name>
</gene>
<dbReference type="PANTHER" id="PTHR44591">
    <property type="entry name" value="STRESS RESPONSE REGULATOR PROTEIN 1"/>
    <property type="match status" value="1"/>
</dbReference>
<dbReference type="InterPro" id="IPR001789">
    <property type="entry name" value="Sig_transdc_resp-reg_receiver"/>
</dbReference>
<sequence>MASGIRVLIIDDNEDAAHLLAMFVSALGHVSQVANNGPSGLQLAETFHPEIVFLDLGMPGMSGFEVAPQLRLIAGLERTFIAALTGWNDAKTRNRVVECGFDKHLTKPASIEHIQDILAAHGGQA</sequence>
<accession>A0ABT2ADZ8</accession>
<dbReference type="SUPFAM" id="SSF52172">
    <property type="entry name" value="CheY-like"/>
    <property type="match status" value="1"/>
</dbReference>
<reference evidence="4 5" key="1">
    <citation type="submission" date="2022-08" db="EMBL/GenBank/DDBJ databases">
        <title>Reclassification of Massilia species as members of the genera Telluria, Duganella, Pseudoduganella, Mokoshia gen. nov. and Zemynaea gen. nov. using orthogonal and non-orthogonal genome-based approaches.</title>
        <authorList>
            <person name="Bowman J.P."/>
        </authorList>
    </citation>
    <scope>NUCLEOTIDE SEQUENCE [LARGE SCALE GENOMIC DNA]</scope>
    <source>
        <strain evidence="4 5">LMG 28164</strain>
    </source>
</reference>
<feature type="modified residue" description="4-aspartylphosphate" evidence="2">
    <location>
        <position position="55"/>
    </location>
</feature>
<dbReference type="EMBL" id="JANUGX010000042">
    <property type="protein sequence ID" value="MCS0592372.1"/>
    <property type="molecule type" value="Genomic_DNA"/>
</dbReference>
<keyword evidence="1 2" id="KW-0597">Phosphoprotein</keyword>
<evidence type="ECO:0000256" key="2">
    <source>
        <dbReference type="PROSITE-ProRule" id="PRU00169"/>
    </source>
</evidence>
<name>A0ABT2ADZ8_9BURK</name>
<proteinExistence type="predicted"/>
<evidence type="ECO:0000259" key="3">
    <source>
        <dbReference type="PROSITE" id="PS50110"/>
    </source>
</evidence>
<dbReference type="InterPro" id="IPR050595">
    <property type="entry name" value="Bact_response_regulator"/>
</dbReference>
<dbReference type="Proteomes" id="UP001205560">
    <property type="component" value="Unassembled WGS sequence"/>
</dbReference>
<dbReference type="Pfam" id="PF00072">
    <property type="entry name" value="Response_reg"/>
    <property type="match status" value="1"/>
</dbReference>
<dbReference type="RefSeq" id="WP_258848141.1">
    <property type="nucleotide sequence ID" value="NZ_JANUGX010000042.1"/>
</dbReference>
<dbReference type="Gene3D" id="3.40.50.2300">
    <property type="match status" value="1"/>
</dbReference>
<comment type="caution">
    <text evidence="4">The sequence shown here is derived from an EMBL/GenBank/DDBJ whole genome shotgun (WGS) entry which is preliminary data.</text>
</comment>
<dbReference type="PANTHER" id="PTHR44591:SF3">
    <property type="entry name" value="RESPONSE REGULATORY DOMAIN-CONTAINING PROTEIN"/>
    <property type="match status" value="1"/>
</dbReference>
<keyword evidence="5" id="KW-1185">Reference proteome</keyword>
<organism evidence="4 5">
    <name type="scientific">Massilia norwichensis</name>
    <dbReference type="NCBI Taxonomy" id="1442366"/>
    <lineage>
        <taxon>Bacteria</taxon>
        <taxon>Pseudomonadati</taxon>
        <taxon>Pseudomonadota</taxon>
        <taxon>Betaproteobacteria</taxon>
        <taxon>Burkholderiales</taxon>
        <taxon>Oxalobacteraceae</taxon>
        <taxon>Telluria group</taxon>
        <taxon>Massilia</taxon>
    </lineage>
</organism>
<dbReference type="SMART" id="SM00448">
    <property type="entry name" value="REC"/>
    <property type="match status" value="1"/>
</dbReference>
<dbReference type="InterPro" id="IPR011006">
    <property type="entry name" value="CheY-like_superfamily"/>
</dbReference>
<feature type="domain" description="Response regulatory" evidence="3">
    <location>
        <begin position="6"/>
        <end position="122"/>
    </location>
</feature>
<protein>
    <submittedName>
        <fullName evidence="4">Response regulator</fullName>
    </submittedName>
</protein>
<evidence type="ECO:0000313" key="4">
    <source>
        <dbReference type="EMBL" id="MCS0592372.1"/>
    </source>
</evidence>
<dbReference type="PROSITE" id="PS50110">
    <property type="entry name" value="RESPONSE_REGULATORY"/>
    <property type="match status" value="1"/>
</dbReference>
<evidence type="ECO:0000256" key="1">
    <source>
        <dbReference type="ARBA" id="ARBA00022553"/>
    </source>
</evidence>
<evidence type="ECO:0000313" key="5">
    <source>
        <dbReference type="Proteomes" id="UP001205560"/>
    </source>
</evidence>